<dbReference type="EMBL" id="BAAAQN010000050">
    <property type="protein sequence ID" value="GAA2050868.1"/>
    <property type="molecule type" value="Genomic_DNA"/>
</dbReference>
<dbReference type="InterPro" id="IPR023213">
    <property type="entry name" value="CAT-like_dom_sf"/>
</dbReference>
<protein>
    <recommendedName>
        <fullName evidence="2">Condensation domain-containing protein</fullName>
    </recommendedName>
</protein>
<sequence length="557" mass="60393">MERVVLALCPDVQACVAVPGAGAHAPWELLITLRADADPHAAWDETITAALPYALASRVGALHVVTDEWLVRGPAWSIDRPATRRRLREFQAGAWLPGLGPGSRPEPVPTERMRVPFSGPGAGRAPLTWGQRDIWATMIRQRNWLPQGGRRPLAPGTRPEDMAAELAYLHGRYPTMRTRLVFDLARGRAGQWLVSDGETFLDLYDTAPGQDPDTLAARVEAAYRRRPYDLRTEWPIRMAVIRADGACTHLVVLMHHLALDAGGAAVMMREVADRVQNEPAGMQPLEQAAWQASEAGRRHNDRTLRHFAQALRPPTEAPGAELPPAELPSLAAPHRPRHWSGRLTSPDLAASVAAISARTGVDDAAVLTALVSIAFARLADQPRVVVRPRVGNRFRPALADVVCFVAQSGLLVLDLAGTTFDEALARARRASMAAMKNAYFDPDALEAVLARSGPGIAMFFNDRRSASPGVSYTTEAAPDPREPQKVRGCSVFAWLHRGPEPTEPMSVTLDTADDGALSLALHFDTHIIAPQVVEELAWGVERAAAEAERDGTAATGL</sequence>
<comment type="caution">
    <text evidence="3">The sequence shown here is derived from an EMBL/GenBank/DDBJ whole genome shotgun (WGS) entry which is preliminary data.</text>
</comment>
<dbReference type="InterPro" id="IPR001242">
    <property type="entry name" value="Condensation_dom"/>
</dbReference>
<feature type="region of interest" description="Disordered" evidence="1">
    <location>
        <begin position="314"/>
        <end position="343"/>
    </location>
</feature>
<dbReference type="Proteomes" id="UP001500751">
    <property type="component" value="Unassembled WGS sequence"/>
</dbReference>
<dbReference type="Pfam" id="PF00668">
    <property type="entry name" value="Condensation"/>
    <property type="match status" value="1"/>
</dbReference>
<name>A0ABP5GM14_9ACTN</name>
<keyword evidence="4" id="KW-1185">Reference proteome</keyword>
<dbReference type="SUPFAM" id="SSF52777">
    <property type="entry name" value="CoA-dependent acyltransferases"/>
    <property type="match status" value="2"/>
</dbReference>
<reference evidence="4" key="1">
    <citation type="journal article" date="2019" name="Int. J. Syst. Evol. Microbiol.">
        <title>The Global Catalogue of Microorganisms (GCM) 10K type strain sequencing project: providing services to taxonomists for standard genome sequencing and annotation.</title>
        <authorList>
            <consortium name="The Broad Institute Genomics Platform"/>
            <consortium name="The Broad Institute Genome Sequencing Center for Infectious Disease"/>
            <person name="Wu L."/>
            <person name="Ma J."/>
        </authorList>
    </citation>
    <scope>NUCLEOTIDE SEQUENCE [LARGE SCALE GENOMIC DNA]</scope>
    <source>
        <strain evidence="4">JCM 16014</strain>
    </source>
</reference>
<gene>
    <name evidence="3" type="ORF">GCM10009839_66990</name>
</gene>
<proteinExistence type="predicted"/>
<evidence type="ECO:0000256" key="1">
    <source>
        <dbReference type="SAM" id="MobiDB-lite"/>
    </source>
</evidence>
<dbReference type="Gene3D" id="3.30.559.10">
    <property type="entry name" value="Chloramphenicol acetyltransferase-like domain"/>
    <property type="match status" value="1"/>
</dbReference>
<feature type="domain" description="Condensation" evidence="2">
    <location>
        <begin position="165"/>
        <end position="445"/>
    </location>
</feature>
<evidence type="ECO:0000313" key="3">
    <source>
        <dbReference type="EMBL" id="GAA2050868.1"/>
    </source>
</evidence>
<accession>A0ABP5GM14</accession>
<evidence type="ECO:0000313" key="4">
    <source>
        <dbReference type="Proteomes" id="UP001500751"/>
    </source>
</evidence>
<organism evidence="3 4">
    <name type="scientific">Catenulispora yoronensis</name>
    <dbReference type="NCBI Taxonomy" id="450799"/>
    <lineage>
        <taxon>Bacteria</taxon>
        <taxon>Bacillati</taxon>
        <taxon>Actinomycetota</taxon>
        <taxon>Actinomycetes</taxon>
        <taxon>Catenulisporales</taxon>
        <taxon>Catenulisporaceae</taxon>
        <taxon>Catenulispora</taxon>
    </lineage>
</organism>
<feature type="compositionally biased region" description="Low complexity" evidence="1">
    <location>
        <begin position="314"/>
        <end position="333"/>
    </location>
</feature>
<dbReference type="Gene3D" id="3.30.559.30">
    <property type="entry name" value="Nonribosomal peptide synthetase, condensation domain"/>
    <property type="match status" value="1"/>
</dbReference>
<evidence type="ECO:0000259" key="2">
    <source>
        <dbReference type="Pfam" id="PF00668"/>
    </source>
</evidence>
<dbReference type="RefSeq" id="WP_344669705.1">
    <property type="nucleotide sequence ID" value="NZ_BAAAQN010000050.1"/>
</dbReference>